<keyword evidence="4" id="KW-1185">Reference proteome</keyword>
<keyword evidence="1" id="KW-0732">Signal</keyword>
<feature type="chain" id="PRO_5035606534" evidence="1">
    <location>
        <begin position="24"/>
        <end position="128"/>
    </location>
</feature>
<gene>
    <name evidence="3" type="ORF">EDS130_LOCUS41287</name>
    <name evidence="2" type="ORF">XAT740_LOCUS31989</name>
</gene>
<dbReference type="AlphaFoldDB" id="A0A815HWG8"/>
<feature type="signal peptide" evidence="1">
    <location>
        <begin position="1"/>
        <end position="23"/>
    </location>
</feature>
<accession>A0A815HWG8</accession>
<reference evidence="2" key="1">
    <citation type="submission" date="2021-02" db="EMBL/GenBank/DDBJ databases">
        <authorList>
            <person name="Nowell W R."/>
        </authorList>
    </citation>
    <scope>NUCLEOTIDE SEQUENCE</scope>
</reference>
<evidence type="ECO:0000313" key="4">
    <source>
        <dbReference type="Proteomes" id="UP000663828"/>
    </source>
</evidence>
<evidence type="ECO:0000313" key="2">
    <source>
        <dbReference type="EMBL" id="CAF1360534.1"/>
    </source>
</evidence>
<name>A0A815HWG8_ADIRI</name>
<dbReference type="EMBL" id="CAJNOJ010000536">
    <property type="protein sequence ID" value="CAF1478651.1"/>
    <property type="molecule type" value="Genomic_DNA"/>
</dbReference>
<dbReference type="Proteomes" id="UP000663828">
    <property type="component" value="Unassembled WGS sequence"/>
</dbReference>
<protein>
    <submittedName>
        <fullName evidence="2">Uncharacterized protein</fullName>
    </submittedName>
</protein>
<dbReference type="Proteomes" id="UP000663852">
    <property type="component" value="Unassembled WGS sequence"/>
</dbReference>
<organism evidence="2 4">
    <name type="scientific">Adineta ricciae</name>
    <name type="common">Rotifer</name>
    <dbReference type="NCBI Taxonomy" id="249248"/>
    <lineage>
        <taxon>Eukaryota</taxon>
        <taxon>Metazoa</taxon>
        <taxon>Spiralia</taxon>
        <taxon>Gnathifera</taxon>
        <taxon>Rotifera</taxon>
        <taxon>Eurotatoria</taxon>
        <taxon>Bdelloidea</taxon>
        <taxon>Adinetida</taxon>
        <taxon>Adinetidae</taxon>
        <taxon>Adineta</taxon>
    </lineage>
</organism>
<comment type="caution">
    <text evidence="2">The sequence shown here is derived from an EMBL/GenBank/DDBJ whole genome shotgun (WGS) entry which is preliminary data.</text>
</comment>
<dbReference type="EMBL" id="CAJNOR010002951">
    <property type="protein sequence ID" value="CAF1360534.1"/>
    <property type="molecule type" value="Genomic_DNA"/>
</dbReference>
<sequence>MITTTRLLVIFVVLSILIQHSWSFVCYNQKNLTTSDTAPVTRQNKACATLIAICDGVVYGADCLGLSSREKCGTTLYFPWPNGPSSCSATYKCCYADLCNTYNASKANSFHSGIMIPIWFLIFTQLIF</sequence>
<evidence type="ECO:0000313" key="3">
    <source>
        <dbReference type="EMBL" id="CAF1478651.1"/>
    </source>
</evidence>
<evidence type="ECO:0000256" key="1">
    <source>
        <dbReference type="SAM" id="SignalP"/>
    </source>
</evidence>
<proteinExistence type="predicted"/>